<dbReference type="Pfam" id="PF01593">
    <property type="entry name" value="Amino_oxidase"/>
    <property type="match status" value="1"/>
</dbReference>
<evidence type="ECO:0000256" key="4">
    <source>
        <dbReference type="ARBA" id="ARBA00012867"/>
    </source>
</evidence>
<dbReference type="NCBIfam" id="TIGR00562">
    <property type="entry name" value="proto_IX_ox"/>
    <property type="match status" value="1"/>
</dbReference>
<evidence type="ECO:0000256" key="7">
    <source>
        <dbReference type="ARBA" id="ARBA00023002"/>
    </source>
</evidence>
<reference evidence="13" key="1">
    <citation type="journal article" date="2020" name="Stud. Mycol.">
        <title>101 Dothideomycetes genomes: a test case for predicting lifestyles and emergence of pathogens.</title>
        <authorList>
            <person name="Haridas S."/>
            <person name="Albert R."/>
            <person name="Binder M."/>
            <person name="Bloem J."/>
            <person name="Labutti K."/>
            <person name="Salamov A."/>
            <person name="Andreopoulos B."/>
            <person name="Baker S."/>
            <person name="Barry K."/>
            <person name="Bills G."/>
            <person name="Bluhm B."/>
            <person name="Cannon C."/>
            <person name="Castanera R."/>
            <person name="Culley D."/>
            <person name="Daum C."/>
            <person name="Ezra D."/>
            <person name="Gonzalez J."/>
            <person name="Henrissat B."/>
            <person name="Kuo A."/>
            <person name="Liang C."/>
            <person name="Lipzen A."/>
            <person name="Lutzoni F."/>
            <person name="Magnuson J."/>
            <person name="Mondo S."/>
            <person name="Nolan M."/>
            <person name="Ohm R."/>
            <person name="Pangilinan J."/>
            <person name="Park H.-J."/>
            <person name="Ramirez L."/>
            <person name="Alfaro M."/>
            <person name="Sun H."/>
            <person name="Tritt A."/>
            <person name="Yoshinaga Y."/>
            <person name="Zwiers L.-H."/>
            <person name="Turgeon B."/>
            <person name="Goodwin S."/>
            <person name="Spatafora J."/>
            <person name="Crous P."/>
            <person name="Grigoriev I."/>
        </authorList>
    </citation>
    <scope>NUCLEOTIDE SEQUENCE</scope>
    <source>
        <strain evidence="13">CBS 207.26</strain>
    </source>
</reference>
<organism evidence="13 14">
    <name type="scientific">Zopfia rhizophila CBS 207.26</name>
    <dbReference type="NCBI Taxonomy" id="1314779"/>
    <lineage>
        <taxon>Eukaryota</taxon>
        <taxon>Fungi</taxon>
        <taxon>Dikarya</taxon>
        <taxon>Ascomycota</taxon>
        <taxon>Pezizomycotina</taxon>
        <taxon>Dothideomycetes</taxon>
        <taxon>Dothideomycetes incertae sedis</taxon>
        <taxon>Zopfiaceae</taxon>
        <taxon>Zopfia</taxon>
    </lineage>
</organism>
<dbReference type="Proteomes" id="UP000800200">
    <property type="component" value="Unassembled WGS sequence"/>
</dbReference>
<accession>A0A6A6EY03</accession>
<dbReference type="GO" id="GO:0006782">
    <property type="term" value="P:protoporphyrinogen IX biosynthetic process"/>
    <property type="evidence" value="ECO:0007669"/>
    <property type="project" value="UniProtKB-UniRule"/>
</dbReference>
<comment type="cofactor">
    <cofactor evidence="11">
        <name>FAD</name>
        <dbReference type="ChEBI" id="CHEBI:57692"/>
    </cofactor>
    <text evidence="11">Binds 1 FAD per subunit.</text>
</comment>
<evidence type="ECO:0000256" key="10">
    <source>
        <dbReference type="ARBA" id="ARBA00047554"/>
    </source>
</evidence>
<dbReference type="UniPathway" id="UPA00251">
    <property type="reaction ID" value="UER00324"/>
</dbReference>
<dbReference type="PANTHER" id="PTHR42923">
    <property type="entry name" value="PROTOPORPHYRINOGEN OXIDASE"/>
    <property type="match status" value="1"/>
</dbReference>
<keyword evidence="14" id="KW-1185">Reference proteome</keyword>
<keyword evidence="9 11" id="KW-0627">Porphyrin biosynthesis</keyword>
<keyword evidence="5 11" id="KW-0285">Flavoprotein</keyword>
<keyword evidence="7 11" id="KW-0560">Oxidoreductase</keyword>
<dbReference type="SUPFAM" id="SSF54373">
    <property type="entry name" value="FAD-linked reductases, C-terminal domain"/>
    <property type="match status" value="1"/>
</dbReference>
<keyword evidence="6 11" id="KW-0274">FAD</keyword>
<dbReference type="InterPro" id="IPR050464">
    <property type="entry name" value="Zeta_carotene_desat/Oxidored"/>
</dbReference>
<comment type="catalytic activity">
    <reaction evidence="10 11">
        <text>protoporphyrinogen IX + 3 O2 = protoporphyrin IX + 3 H2O2</text>
        <dbReference type="Rhea" id="RHEA:25576"/>
        <dbReference type="ChEBI" id="CHEBI:15379"/>
        <dbReference type="ChEBI" id="CHEBI:16240"/>
        <dbReference type="ChEBI" id="CHEBI:57306"/>
        <dbReference type="ChEBI" id="CHEBI:57307"/>
        <dbReference type="EC" id="1.3.3.4"/>
    </reaction>
</comment>
<dbReference type="PANTHER" id="PTHR42923:SF3">
    <property type="entry name" value="PROTOPORPHYRINOGEN OXIDASE"/>
    <property type="match status" value="1"/>
</dbReference>
<dbReference type="GO" id="GO:0004729">
    <property type="term" value="F:oxygen-dependent protoporphyrinogen oxidase activity"/>
    <property type="evidence" value="ECO:0007669"/>
    <property type="project" value="UniProtKB-UniRule"/>
</dbReference>
<comment type="pathway">
    <text evidence="2 11">Porphyrin-containing compound metabolism; protoporphyrin-IX biosynthesis; protoporphyrin-IX from protoporphyrinogen-IX: step 1/1.</text>
</comment>
<keyword evidence="8 11" id="KW-0350">Heme biosynthesis</keyword>
<evidence type="ECO:0000256" key="1">
    <source>
        <dbReference type="ARBA" id="ARBA00002600"/>
    </source>
</evidence>
<evidence type="ECO:0000256" key="9">
    <source>
        <dbReference type="ARBA" id="ARBA00023244"/>
    </source>
</evidence>
<dbReference type="Gene3D" id="3.50.50.60">
    <property type="entry name" value="FAD/NAD(P)-binding domain"/>
    <property type="match status" value="1"/>
</dbReference>
<feature type="domain" description="Amine oxidase" evidence="12">
    <location>
        <begin position="49"/>
        <end position="520"/>
    </location>
</feature>
<dbReference type="AlphaFoldDB" id="A0A6A6EY03"/>
<dbReference type="GO" id="GO:0005743">
    <property type="term" value="C:mitochondrial inner membrane"/>
    <property type="evidence" value="ECO:0007669"/>
    <property type="project" value="UniProtKB-SubCell"/>
</dbReference>
<protein>
    <recommendedName>
        <fullName evidence="4 11">Protoporphyrinogen oxidase</fullName>
        <ecNumber evidence="4 11">1.3.3.4</ecNumber>
    </recommendedName>
</protein>
<evidence type="ECO:0000256" key="6">
    <source>
        <dbReference type="ARBA" id="ARBA00022827"/>
    </source>
</evidence>
<evidence type="ECO:0000256" key="5">
    <source>
        <dbReference type="ARBA" id="ARBA00022630"/>
    </source>
</evidence>
<proteinExistence type="inferred from homology"/>
<dbReference type="InterPro" id="IPR004572">
    <property type="entry name" value="Protoporphyrinogen_oxidase"/>
</dbReference>
<dbReference type="InterPro" id="IPR036188">
    <property type="entry name" value="FAD/NAD-bd_sf"/>
</dbReference>
<sequence length="570" mass="63573">MRLKRHSQLLESTVKHVSARPFFASQCNRSRYSTSAAYPEQIAVLGGGIAGLASAYYTAKEFPKSKITIYEAGNDVGGWIRSTHVEVPGGKVLFEHGPRTLRPGSNSLATAGLIQELGLINDVVYTSKDSPAAQNRYVYYPNRLVRMPTNTTNLAELFKLYMTGIADGVPSALFREIFKPPRPPNMTDESMGSFIARRFDKRPAQNVLSAVIHGIYAGDIWQLSARTLLSLMWNLEGLHGGIQRGFWSTNLNSPTQDLVTITHPYDAELRNKLRDEITLEPELRKKLGQCSTFSFKNGLRQLVVRLEETLRKNNQVTIKTNIPVKSFHMAPGGKDQVELVLANNSNNPPKFTADLVISTLHNRALTPYVTVMVVNLYFSTPNLLPVKGFGYLIPQSVPFEQNPERALGVIFDSDAVPDQDSVPGTKLTVMLGGHWWNGWQAYPTHDEGSQLALSVVRRHLGINEEPKATHVTLSRDAIPQYTVGYEERLKQFAEGLVSEFGGRLRVAGNQFNGVGVNDVVTGAWDLVRGCRGEGWKGRSSGLERVMDRRKWVEERLVKVGREKEEEEKGR</sequence>
<evidence type="ECO:0000256" key="3">
    <source>
        <dbReference type="ARBA" id="ARBA00010551"/>
    </source>
</evidence>
<dbReference type="EMBL" id="ML994610">
    <property type="protein sequence ID" value="KAF2195648.1"/>
    <property type="molecule type" value="Genomic_DNA"/>
</dbReference>
<dbReference type="OrthoDB" id="438553at2759"/>
<name>A0A6A6EY03_9PEZI</name>
<evidence type="ECO:0000256" key="2">
    <source>
        <dbReference type="ARBA" id="ARBA00005073"/>
    </source>
</evidence>
<evidence type="ECO:0000313" key="14">
    <source>
        <dbReference type="Proteomes" id="UP000800200"/>
    </source>
</evidence>
<comment type="similarity">
    <text evidence="3 11">Belongs to the protoporphyrinogen/coproporphyrinogen oxidase family. Protoporphyrinogen oxidase subfamily.</text>
</comment>
<comment type="function">
    <text evidence="1 11">Catalyzes the 6-electron oxidation of protoporphyrinogen-IX to form protoporphyrin-IX.</text>
</comment>
<dbReference type="InterPro" id="IPR002937">
    <property type="entry name" value="Amino_oxidase"/>
</dbReference>
<evidence type="ECO:0000256" key="11">
    <source>
        <dbReference type="RuleBase" id="RU367069"/>
    </source>
</evidence>
<gene>
    <name evidence="13" type="ORF">K469DRAFT_681927</name>
</gene>
<evidence type="ECO:0000259" key="12">
    <source>
        <dbReference type="Pfam" id="PF01593"/>
    </source>
</evidence>
<evidence type="ECO:0000313" key="13">
    <source>
        <dbReference type="EMBL" id="KAF2195648.1"/>
    </source>
</evidence>
<dbReference type="EC" id="1.3.3.4" evidence="4 11"/>
<dbReference type="SUPFAM" id="SSF51905">
    <property type="entry name" value="FAD/NAD(P)-binding domain"/>
    <property type="match status" value="1"/>
</dbReference>
<evidence type="ECO:0000256" key="8">
    <source>
        <dbReference type="ARBA" id="ARBA00023133"/>
    </source>
</evidence>
<comment type="subcellular location">
    <subcellularLocation>
        <location evidence="11">Mitochondrion inner membrane</location>
    </subcellularLocation>
</comment>